<dbReference type="EMBL" id="JAGKQM010000004">
    <property type="protein sequence ID" value="KAH0930902.1"/>
    <property type="molecule type" value="Genomic_DNA"/>
</dbReference>
<accession>A0ABQ8DNF8</accession>
<proteinExistence type="predicted"/>
<name>A0ABQ8DNF8_BRANA</name>
<protein>
    <recommendedName>
        <fullName evidence="4">DUF295 domain-containing protein</fullName>
    </recommendedName>
</protein>
<gene>
    <name evidence="2" type="ORF">HID58_016629</name>
</gene>
<sequence length="212" mass="24009">LLLYITTIIIHVSTSQPALEAPWGTSDEDCVVAVKFLGPQLSLCRPAQYGMFRMPGSGGHLIGSWDRFGKQHKFQRLKFKNLPELTKAKRELLCSCSVSEHLVESRITGETFLVKWFRKATPKCLSKMKTRGLMVFKIDEEGKAVYTQDIGYLNIFISKSEAFCDPAIEKPSNFAELLDFDEMTTVCLDDYFIASGNFTSRAPYFIPPQNQM</sequence>
<evidence type="ECO:0000256" key="1">
    <source>
        <dbReference type="SAM" id="SignalP"/>
    </source>
</evidence>
<dbReference type="Proteomes" id="UP000824890">
    <property type="component" value="Unassembled WGS sequence"/>
</dbReference>
<feature type="chain" id="PRO_5045083351" description="DUF295 domain-containing protein" evidence="1">
    <location>
        <begin position="16"/>
        <end position="212"/>
    </location>
</feature>
<evidence type="ECO:0000313" key="2">
    <source>
        <dbReference type="EMBL" id="KAH0930902.1"/>
    </source>
</evidence>
<keyword evidence="3" id="KW-1185">Reference proteome</keyword>
<reference evidence="2 3" key="1">
    <citation type="submission" date="2021-05" db="EMBL/GenBank/DDBJ databases">
        <title>Genome Assembly of Synthetic Allotetraploid Brassica napus Reveals Homoeologous Exchanges between Subgenomes.</title>
        <authorList>
            <person name="Davis J.T."/>
        </authorList>
    </citation>
    <scope>NUCLEOTIDE SEQUENCE [LARGE SCALE GENOMIC DNA]</scope>
    <source>
        <strain evidence="3">cv. Da-Ae</strain>
        <tissue evidence="2">Seedling</tissue>
    </source>
</reference>
<feature type="non-terminal residue" evidence="2">
    <location>
        <position position="1"/>
    </location>
</feature>
<evidence type="ECO:0008006" key="4">
    <source>
        <dbReference type="Google" id="ProtNLM"/>
    </source>
</evidence>
<comment type="caution">
    <text evidence="2">The sequence shown here is derived from an EMBL/GenBank/DDBJ whole genome shotgun (WGS) entry which is preliminary data.</text>
</comment>
<dbReference type="PANTHER" id="PTHR31681:SF88">
    <property type="entry name" value="DUF295 DOMAIN-CONTAINING PROTEIN"/>
    <property type="match status" value="1"/>
</dbReference>
<keyword evidence="1" id="KW-0732">Signal</keyword>
<evidence type="ECO:0000313" key="3">
    <source>
        <dbReference type="Proteomes" id="UP000824890"/>
    </source>
</evidence>
<feature type="signal peptide" evidence="1">
    <location>
        <begin position="1"/>
        <end position="15"/>
    </location>
</feature>
<dbReference type="PANTHER" id="PTHR31681">
    <property type="entry name" value="C2H2-LIKE ZINC FINGER PROTEIN"/>
    <property type="match status" value="1"/>
</dbReference>
<organism evidence="2 3">
    <name type="scientific">Brassica napus</name>
    <name type="common">Rape</name>
    <dbReference type="NCBI Taxonomy" id="3708"/>
    <lineage>
        <taxon>Eukaryota</taxon>
        <taxon>Viridiplantae</taxon>
        <taxon>Streptophyta</taxon>
        <taxon>Embryophyta</taxon>
        <taxon>Tracheophyta</taxon>
        <taxon>Spermatophyta</taxon>
        <taxon>Magnoliopsida</taxon>
        <taxon>eudicotyledons</taxon>
        <taxon>Gunneridae</taxon>
        <taxon>Pentapetalae</taxon>
        <taxon>rosids</taxon>
        <taxon>malvids</taxon>
        <taxon>Brassicales</taxon>
        <taxon>Brassicaceae</taxon>
        <taxon>Brassiceae</taxon>
        <taxon>Brassica</taxon>
    </lineage>
</organism>